<dbReference type="Pfam" id="PF20042">
    <property type="entry name" value="DUF6444"/>
    <property type="match status" value="1"/>
</dbReference>
<dbReference type="PANTHER" id="PTHR33678:SF1">
    <property type="entry name" value="BLL1576 PROTEIN"/>
    <property type="match status" value="1"/>
</dbReference>
<dbReference type="InterPro" id="IPR004291">
    <property type="entry name" value="Transposase_IS66_central"/>
</dbReference>
<evidence type="ECO:0000256" key="1">
    <source>
        <dbReference type="SAM" id="MobiDB-lite"/>
    </source>
</evidence>
<organism evidence="4">
    <name type="scientific">Candidatus Methanogaster sp. ANME-2c ERB4</name>
    <dbReference type="NCBI Taxonomy" id="2759911"/>
    <lineage>
        <taxon>Archaea</taxon>
        <taxon>Methanobacteriati</taxon>
        <taxon>Methanobacteriota</taxon>
        <taxon>Stenosarchaea group</taxon>
        <taxon>Methanomicrobia</taxon>
        <taxon>Methanosarcinales</taxon>
        <taxon>ANME-2 cluster</taxon>
        <taxon>Candidatus Methanogasteraceae</taxon>
        <taxon>Candidatus Methanogaster</taxon>
    </lineage>
</organism>
<feature type="compositionally biased region" description="Low complexity" evidence="1">
    <location>
        <begin position="46"/>
        <end position="58"/>
    </location>
</feature>
<dbReference type="InterPro" id="IPR052344">
    <property type="entry name" value="Transposase-related"/>
</dbReference>
<dbReference type="NCBIfam" id="NF033517">
    <property type="entry name" value="transpos_IS66"/>
    <property type="match status" value="1"/>
</dbReference>
<feature type="compositionally biased region" description="Basic residues" evidence="1">
    <location>
        <begin position="63"/>
        <end position="76"/>
    </location>
</feature>
<proteinExistence type="predicted"/>
<reference evidence="4" key="1">
    <citation type="submission" date="2020-06" db="EMBL/GenBank/DDBJ databases">
        <title>Unique genomic features of the anaerobic methanotrophic archaea.</title>
        <authorList>
            <person name="Chadwick G.L."/>
            <person name="Skennerton C.T."/>
            <person name="Laso-Perez R."/>
            <person name="Leu A.O."/>
            <person name="Speth D.R."/>
            <person name="Yu H."/>
            <person name="Morgan-Lang C."/>
            <person name="Hatzenpichler R."/>
            <person name="Goudeau D."/>
            <person name="Malmstrom R."/>
            <person name="Brazelton W.J."/>
            <person name="Woyke T."/>
            <person name="Hallam S.J."/>
            <person name="Tyson G.W."/>
            <person name="Wegener G."/>
            <person name="Boetius A."/>
            <person name="Orphan V."/>
        </authorList>
    </citation>
    <scope>NUCLEOTIDE SEQUENCE</scope>
</reference>
<protein>
    <submittedName>
        <fullName evidence="4">Uncharacterized protein</fullName>
    </submittedName>
</protein>
<feature type="domain" description="Transposase IS66 central" evidence="2">
    <location>
        <begin position="166"/>
        <end position="375"/>
    </location>
</feature>
<dbReference type="EMBL" id="MT631009">
    <property type="protein sequence ID" value="QNO44752.1"/>
    <property type="molecule type" value="Genomic_DNA"/>
</dbReference>
<sequence length="425" mass="48589">MHTLNRDEIHAAYQQGEGATVQLFDQLIQELQTLQDQLQAMQDQLNKNGKNSSKPPSSDGFKKTPRTKSQRKRGNKKNGGQGGHVGHTLNPVEEPDHIELHEVDQCDLCGAILTDIEAEDHQRRQVFDIPPVKIEITEHQAEIKTGPHCKYTNTASFPPDVTALVQYGLRIKAMAVYQNNYQFVPLERIGDFFEDIYDHRPTEAIILRANATCAENIKPANDVIRELLINSHVVNFDETGLRVESKLNWLHVASTPNLTYYGVHPKRGKDAMDTIGILSEFGGVAMHDHWKPYFNYTDVIHALCNAHHLRDLTFIHEQYGQDWAEDMSQCLLDIKKEVDQARPYKDELDPDKIDELEGRFDKIVAEGLELNPPPQKEPGKRGQRLNNLHPKIFLTGYQDTNRKYWHLCTTLLCRLTITRLNGMYA</sequence>
<dbReference type="AlphaFoldDB" id="A0A7G9Y9R8"/>
<accession>A0A7G9Y9R8</accession>
<dbReference type="Pfam" id="PF03050">
    <property type="entry name" value="DDE_Tnp_IS66"/>
    <property type="match status" value="1"/>
</dbReference>
<dbReference type="PANTHER" id="PTHR33678">
    <property type="entry name" value="BLL1576 PROTEIN"/>
    <property type="match status" value="1"/>
</dbReference>
<evidence type="ECO:0000259" key="2">
    <source>
        <dbReference type="Pfam" id="PF03050"/>
    </source>
</evidence>
<feature type="domain" description="DUF6444" evidence="3">
    <location>
        <begin position="25"/>
        <end position="88"/>
    </location>
</feature>
<feature type="region of interest" description="Disordered" evidence="1">
    <location>
        <begin position="46"/>
        <end position="91"/>
    </location>
</feature>
<name>A0A7G9Y9R8_9EURY</name>
<evidence type="ECO:0000313" key="4">
    <source>
        <dbReference type="EMBL" id="QNO44752.1"/>
    </source>
</evidence>
<gene>
    <name evidence="4" type="ORF">KLGCGMKP_00014</name>
</gene>
<evidence type="ECO:0000259" key="3">
    <source>
        <dbReference type="Pfam" id="PF20042"/>
    </source>
</evidence>
<dbReference type="InterPro" id="IPR045618">
    <property type="entry name" value="DUF6444"/>
</dbReference>